<protein>
    <submittedName>
        <fullName evidence="1">Uncharacterized protein</fullName>
    </submittedName>
</protein>
<evidence type="ECO:0000313" key="1">
    <source>
        <dbReference type="EMBL" id="SHG07831.1"/>
    </source>
</evidence>
<keyword evidence="2" id="KW-1185">Reference proteome</keyword>
<accession>A0A1M5GVS3</accession>
<organism evidence="1 2">
    <name type="scientific">Pedobacter caeni</name>
    <dbReference type="NCBI Taxonomy" id="288992"/>
    <lineage>
        <taxon>Bacteria</taxon>
        <taxon>Pseudomonadati</taxon>
        <taxon>Bacteroidota</taxon>
        <taxon>Sphingobacteriia</taxon>
        <taxon>Sphingobacteriales</taxon>
        <taxon>Sphingobacteriaceae</taxon>
        <taxon>Pedobacter</taxon>
    </lineage>
</organism>
<reference evidence="2" key="1">
    <citation type="submission" date="2016-11" db="EMBL/GenBank/DDBJ databases">
        <authorList>
            <person name="Varghese N."/>
            <person name="Submissions S."/>
        </authorList>
    </citation>
    <scope>NUCLEOTIDE SEQUENCE [LARGE SCALE GENOMIC DNA]</scope>
    <source>
        <strain evidence="2">DSM 16990</strain>
    </source>
</reference>
<gene>
    <name evidence="1" type="ORF">SAMN04488522_104391</name>
</gene>
<dbReference type="EMBL" id="FQUQ01000004">
    <property type="protein sequence ID" value="SHG07831.1"/>
    <property type="molecule type" value="Genomic_DNA"/>
</dbReference>
<proteinExistence type="predicted"/>
<evidence type="ECO:0000313" key="2">
    <source>
        <dbReference type="Proteomes" id="UP000184287"/>
    </source>
</evidence>
<sequence length="54" mass="6072">MKKHILTFLVCITALASCKKNNKPEEQTPSLNVTTYILDNKAQSAIEPWNEAKP</sequence>
<dbReference type="Proteomes" id="UP000184287">
    <property type="component" value="Unassembled WGS sequence"/>
</dbReference>
<dbReference type="AlphaFoldDB" id="A0A1M5GVS3"/>
<name>A0A1M5GVS3_9SPHI</name>
<dbReference type="PROSITE" id="PS51257">
    <property type="entry name" value="PROKAR_LIPOPROTEIN"/>
    <property type="match status" value="1"/>
</dbReference>